<evidence type="ECO:0000256" key="4">
    <source>
        <dbReference type="ARBA" id="ARBA00022801"/>
    </source>
</evidence>
<dbReference type="GO" id="GO:0006952">
    <property type="term" value="P:defense response"/>
    <property type="evidence" value="ECO:0007669"/>
    <property type="project" value="InterPro"/>
</dbReference>
<dbReference type="PROSITE" id="PS50104">
    <property type="entry name" value="TIR"/>
    <property type="match status" value="1"/>
</dbReference>
<proteinExistence type="predicted"/>
<dbReference type="InterPro" id="IPR001611">
    <property type="entry name" value="Leu-rich_rpt"/>
</dbReference>
<dbReference type="PANTHER" id="PTHR11017">
    <property type="entry name" value="LEUCINE-RICH REPEAT-CONTAINING PROTEIN"/>
    <property type="match status" value="1"/>
</dbReference>
<protein>
    <recommendedName>
        <fullName evidence="1">ADP-ribosyl cyclase/cyclic ADP-ribose hydrolase</fullName>
        <ecNumber evidence="1">3.2.2.6</ecNumber>
    </recommendedName>
</protein>
<dbReference type="InterPro" id="IPR011713">
    <property type="entry name" value="Leu-rich_rpt_3"/>
</dbReference>
<organism evidence="8 9">
    <name type="scientific">Rubus argutus</name>
    <name type="common">Southern blackberry</name>
    <dbReference type="NCBI Taxonomy" id="59490"/>
    <lineage>
        <taxon>Eukaryota</taxon>
        <taxon>Viridiplantae</taxon>
        <taxon>Streptophyta</taxon>
        <taxon>Embryophyta</taxon>
        <taxon>Tracheophyta</taxon>
        <taxon>Spermatophyta</taxon>
        <taxon>Magnoliopsida</taxon>
        <taxon>eudicotyledons</taxon>
        <taxon>Gunneridae</taxon>
        <taxon>Pentapetalae</taxon>
        <taxon>rosids</taxon>
        <taxon>fabids</taxon>
        <taxon>Rosales</taxon>
        <taxon>Rosaceae</taxon>
        <taxon>Rosoideae</taxon>
        <taxon>Rosoideae incertae sedis</taxon>
        <taxon>Rubus</taxon>
    </lineage>
</organism>
<sequence length="1180" mass="134314">MALSTQRASTSLPSTESPPRWKHDVFLSFWGADTCKDFVSHLYHKLQYWQTIKTFKDDQELEVGASISPELLNAIEASHLAIVVLSPNYASSAWCLDELAKIFESMETRDNTILPIFFQVDPCDVWYQTGSFAQAFVKHEETFRDDGEKLKRWRAALRKVANLSGWDSKDYECERELINVIVKCVWSKVHPTITLSDSKDKLVGINSRLVELDFLLALEANDVRFIGIWGMGGMGKTTLAKVVFERISHHFEVSKFLVNVREVSAKHGTLVHLQKQLLSPILKENIAQVWDEQEGILFIRKCLSNKKVLLIVDNIDHYNQLEILVGNKSWFGEGSRVIITTRDERLLIKHDIETFKVEGLNASTALELFSDNAFRKDEPHEGFLELSKRFVDYAKGLPLALKILGRSLYKRGRDEWISALDNLNNSPDTKIFSSLKISYDGLSDMSQNIFLDVAFFYKGKEKNKLIEILDRTYDFSSLSGINVLIEKSLLIIERGNKVEMHDLIQKMAWEIVRRESRDEPGFRSRLYHRNDIFHIFLRNTGTEAIKGIRLYLPELEEADLSWNLESFSKMLKLTVLEFHNLMIPSAPKFLPNSLRILNWSSYPSKFLPASYRPNLLVELHMRNSKLVQLWDGKLDLPNMKSMVLSFSKNLTKIPDVSGIPNLEVLELPNCTELVEIHPSFAVLKKLTRLQLTGCKSIKSFPSELEMDSLRLLGLGGCSKLRSIPEFGIHMKNLTSLDLSGTLIEKIPSSMEHLVGLENLVMNRCSKLEELPEFIGKMEFLKQLSISETAIREPPPFLFHMGNLELLHFDGKSTMTGKLDFGFWGLFGSKSPQPLGFVLPTLRDLRSVVSLNLVDHNLCEGAIPDDIGYCMTSLRFVDLSGNNFVTLPSSIKFLSMLETFNVERCPRLKQLPDLPSNHMLDVIADDCASLKLLSEPLILLSSPSTKSAEFTFSSVNCYGLVDEEGRNNEILSMIRRLAAEGIPPIYQRFNIVSPGSQIPWWFSNQSEGDSLIVQLPPDSCSRWMGIAFCVVTTADLGNPVAIGCEFLGMKCFWNGNCCNFSGFKVSGHFVRAHLWIFYMTREDIRHTFSYYNYNKIWLTNTTNVVFSFRGSYRGFGKEKILNVKKCGARLVCEQDLEELLLTTVKSLKRTRDYSDYEDGPSGSGSSNKESLFKKFKGRLFS</sequence>
<dbReference type="EMBL" id="JBEDUW010000002">
    <property type="protein sequence ID" value="KAK9943715.1"/>
    <property type="molecule type" value="Genomic_DNA"/>
</dbReference>
<dbReference type="GO" id="GO:0043531">
    <property type="term" value="F:ADP binding"/>
    <property type="evidence" value="ECO:0007669"/>
    <property type="project" value="InterPro"/>
</dbReference>
<dbReference type="PRINTS" id="PR00364">
    <property type="entry name" value="DISEASERSIST"/>
</dbReference>
<dbReference type="Pfam" id="PF00931">
    <property type="entry name" value="NB-ARC"/>
    <property type="match status" value="1"/>
</dbReference>
<keyword evidence="9" id="KW-1185">Reference proteome</keyword>
<dbReference type="InterPro" id="IPR045344">
    <property type="entry name" value="C-JID"/>
</dbReference>
<gene>
    <name evidence="8" type="ORF">M0R45_009316</name>
</gene>
<keyword evidence="2" id="KW-0433">Leucine-rich repeat</keyword>
<evidence type="ECO:0000259" key="7">
    <source>
        <dbReference type="PROSITE" id="PS50104"/>
    </source>
</evidence>
<comment type="catalytic activity">
    <reaction evidence="6">
        <text>NAD(+) + H2O = ADP-D-ribose + nicotinamide + H(+)</text>
        <dbReference type="Rhea" id="RHEA:16301"/>
        <dbReference type="ChEBI" id="CHEBI:15377"/>
        <dbReference type="ChEBI" id="CHEBI:15378"/>
        <dbReference type="ChEBI" id="CHEBI:17154"/>
        <dbReference type="ChEBI" id="CHEBI:57540"/>
        <dbReference type="ChEBI" id="CHEBI:57967"/>
        <dbReference type="EC" id="3.2.2.6"/>
    </reaction>
    <physiologicalReaction direction="left-to-right" evidence="6">
        <dbReference type="Rhea" id="RHEA:16302"/>
    </physiologicalReaction>
</comment>
<dbReference type="InterPro" id="IPR035897">
    <property type="entry name" value="Toll_tir_struct_dom_sf"/>
</dbReference>
<keyword evidence="5" id="KW-0520">NAD</keyword>
<evidence type="ECO:0000313" key="8">
    <source>
        <dbReference type="EMBL" id="KAK9943715.1"/>
    </source>
</evidence>
<keyword evidence="4" id="KW-0378">Hydrolase</keyword>
<dbReference type="Gene3D" id="3.40.50.300">
    <property type="entry name" value="P-loop containing nucleotide triphosphate hydrolases"/>
    <property type="match status" value="1"/>
</dbReference>
<comment type="caution">
    <text evidence="8">The sequence shown here is derived from an EMBL/GenBank/DDBJ whole genome shotgun (WGS) entry which is preliminary data.</text>
</comment>
<dbReference type="Pfam" id="PF07725">
    <property type="entry name" value="LRR_3"/>
    <property type="match status" value="1"/>
</dbReference>
<evidence type="ECO:0000256" key="6">
    <source>
        <dbReference type="ARBA" id="ARBA00047304"/>
    </source>
</evidence>
<reference evidence="8 9" key="1">
    <citation type="journal article" date="2023" name="G3 (Bethesda)">
        <title>A chromosome-length genome assembly and annotation of blackberry (Rubus argutus, cv. 'Hillquist').</title>
        <authorList>
            <person name="Bruna T."/>
            <person name="Aryal R."/>
            <person name="Dudchenko O."/>
            <person name="Sargent D.J."/>
            <person name="Mead D."/>
            <person name="Buti M."/>
            <person name="Cavallini A."/>
            <person name="Hytonen T."/>
            <person name="Andres J."/>
            <person name="Pham M."/>
            <person name="Weisz D."/>
            <person name="Mascagni F."/>
            <person name="Usai G."/>
            <person name="Natali L."/>
            <person name="Bassil N."/>
            <person name="Fernandez G.E."/>
            <person name="Lomsadze A."/>
            <person name="Armour M."/>
            <person name="Olukolu B."/>
            <person name="Poorten T."/>
            <person name="Britton C."/>
            <person name="Davik J."/>
            <person name="Ashrafi H."/>
            <person name="Aiden E.L."/>
            <person name="Borodovsky M."/>
            <person name="Worthington M."/>
        </authorList>
    </citation>
    <scope>NUCLEOTIDE SEQUENCE [LARGE SCALE GENOMIC DNA]</scope>
    <source>
        <strain evidence="8">PI 553951</strain>
    </source>
</reference>
<evidence type="ECO:0000256" key="2">
    <source>
        <dbReference type="ARBA" id="ARBA00022614"/>
    </source>
</evidence>
<dbReference type="FunFam" id="1.10.8.430:FF:000002">
    <property type="entry name" value="Disease resistance protein (TIR-NBS-LRR class)"/>
    <property type="match status" value="1"/>
</dbReference>
<evidence type="ECO:0000256" key="5">
    <source>
        <dbReference type="ARBA" id="ARBA00023027"/>
    </source>
</evidence>
<dbReference type="PANTHER" id="PTHR11017:SF527">
    <property type="entry name" value="TMV RESISTANCE PROTEIN N-LIKE"/>
    <property type="match status" value="1"/>
</dbReference>
<dbReference type="Proteomes" id="UP001457282">
    <property type="component" value="Unassembled WGS sequence"/>
</dbReference>
<dbReference type="Pfam" id="PF23282">
    <property type="entry name" value="WHD_ROQ1"/>
    <property type="match status" value="1"/>
</dbReference>
<dbReference type="SUPFAM" id="SSF52200">
    <property type="entry name" value="Toll/Interleukin receptor TIR domain"/>
    <property type="match status" value="1"/>
</dbReference>
<dbReference type="Pfam" id="PF01582">
    <property type="entry name" value="TIR"/>
    <property type="match status" value="1"/>
</dbReference>
<dbReference type="PROSITE" id="PS51450">
    <property type="entry name" value="LRR"/>
    <property type="match status" value="1"/>
</dbReference>
<dbReference type="InterPro" id="IPR032675">
    <property type="entry name" value="LRR_dom_sf"/>
</dbReference>
<dbReference type="Pfam" id="PF20160">
    <property type="entry name" value="C-JID"/>
    <property type="match status" value="1"/>
</dbReference>
<dbReference type="EC" id="3.2.2.6" evidence="1"/>
<evidence type="ECO:0000313" key="9">
    <source>
        <dbReference type="Proteomes" id="UP001457282"/>
    </source>
</evidence>
<dbReference type="GO" id="GO:0061809">
    <property type="term" value="F:NAD+ nucleosidase activity, cyclic ADP-ribose generating"/>
    <property type="evidence" value="ECO:0007669"/>
    <property type="project" value="UniProtKB-EC"/>
</dbReference>
<accession>A0AAW1Y3S5</accession>
<dbReference type="InterPro" id="IPR042197">
    <property type="entry name" value="Apaf_helical"/>
</dbReference>
<dbReference type="InterPro" id="IPR058192">
    <property type="entry name" value="WHD_ROQ1-like"/>
</dbReference>
<evidence type="ECO:0000256" key="3">
    <source>
        <dbReference type="ARBA" id="ARBA00022737"/>
    </source>
</evidence>
<dbReference type="Gene3D" id="1.10.8.430">
    <property type="entry name" value="Helical domain of apoptotic protease-activating factors"/>
    <property type="match status" value="1"/>
</dbReference>
<dbReference type="InterPro" id="IPR027417">
    <property type="entry name" value="P-loop_NTPase"/>
</dbReference>
<dbReference type="SUPFAM" id="SSF52058">
    <property type="entry name" value="L domain-like"/>
    <property type="match status" value="1"/>
</dbReference>
<dbReference type="AlphaFoldDB" id="A0AAW1Y3S5"/>
<name>A0AAW1Y3S5_RUBAR</name>
<dbReference type="FunFam" id="3.40.50.10140:FF:000007">
    <property type="entry name" value="Disease resistance protein (TIR-NBS-LRR class)"/>
    <property type="match status" value="1"/>
</dbReference>
<dbReference type="Gene3D" id="3.40.50.10140">
    <property type="entry name" value="Toll/interleukin-1 receptor homology (TIR) domain"/>
    <property type="match status" value="1"/>
</dbReference>
<dbReference type="SMART" id="SM00255">
    <property type="entry name" value="TIR"/>
    <property type="match status" value="1"/>
</dbReference>
<feature type="domain" description="TIR" evidence="7">
    <location>
        <begin position="21"/>
        <end position="189"/>
    </location>
</feature>
<dbReference type="InterPro" id="IPR044974">
    <property type="entry name" value="Disease_R_plants"/>
</dbReference>
<dbReference type="SUPFAM" id="SSF52540">
    <property type="entry name" value="P-loop containing nucleoside triphosphate hydrolases"/>
    <property type="match status" value="1"/>
</dbReference>
<dbReference type="Gene3D" id="3.80.10.10">
    <property type="entry name" value="Ribonuclease Inhibitor"/>
    <property type="match status" value="2"/>
</dbReference>
<dbReference type="InterPro" id="IPR000157">
    <property type="entry name" value="TIR_dom"/>
</dbReference>
<dbReference type="InterPro" id="IPR002182">
    <property type="entry name" value="NB-ARC"/>
</dbReference>
<keyword evidence="3" id="KW-0677">Repeat</keyword>
<dbReference type="Pfam" id="PF00560">
    <property type="entry name" value="LRR_1"/>
    <property type="match status" value="1"/>
</dbReference>
<dbReference type="GO" id="GO:0007165">
    <property type="term" value="P:signal transduction"/>
    <property type="evidence" value="ECO:0007669"/>
    <property type="project" value="InterPro"/>
</dbReference>
<evidence type="ECO:0000256" key="1">
    <source>
        <dbReference type="ARBA" id="ARBA00011982"/>
    </source>
</evidence>